<accession>A0ABN3L6J4</accession>
<keyword evidence="3" id="KW-1185">Reference proteome</keyword>
<sequence>MSKIARTAALAASAAAITVGTLAAPAHAAEVTSFSLSYGNATLAGKNTWFDRSVTLEATHYLPSGTGNCRRVMLVAQNADLATVDANSTSWKCGAGTYAVNLQVAHQVPGGPAYVQVYWQEKDSATANTVRNIKSTWCNRTACY</sequence>
<dbReference type="RefSeq" id="WP_344355515.1">
    <property type="nucleotide sequence ID" value="NZ_BAAASR010000002.1"/>
</dbReference>
<keyword evidence="1" id="KW-0732">Signal</keyword>
<feature type="chain" id="PRO_5046061156" description="Secreted protein" evidence="1">
    <location>
        <begin position="29"/>
        <end position="144"/>
    </location>
</feature>
<proteinExistence type="predicted"/>
<gene>
    <name evidence="2" type="ORF">GCM10010393_03540</name>
</gene>
<reference evidence="2 3" key="1">
    <citation type="journal article" date="2019" name="Int. J. Syst. Evol. Microbiol.">
        <title>The Global Catalogue of Microorganisms (GCM) 10K type strain sequencing project: providing services to taxonomists for standard genome sequencing and annotation.</title>
        <authorList>
            <consortium name="The Broad Institute Genomics Platform"/>
            <consortium name="The Broad Institute Genome Sequencing Center for Infectious Disease"/>
            <person name="Wu L."/>
            <person name="Ma J."/>
        </authorList>
    </citation>
    <scope>NUCLEOTIDE SEQUENCE [LARGE SCALE GENOMIC DNA]</scope>
    <source>
        <strain evidence="2 3">JCM 5062</strain>
    </source>
</reference>
<evidence type="ECO:0008006" key="4">
    <source>
        <dbReference type="Google" id="ProtNLM"/>
    </source>
</evidence>
<evidence type="ECO:0000313" key="2">
    <source>
        <dbReference type="EMBL" id="GAA2476851.1"/>
    </source>
</evidence>
<feature type="signal peptide" evidence="1">
    <location>
        <begin position="1"/>
        <end position="28"/>
    </location>
</feature>
<protein>
    <recommendedName>
        <fullName evidence="4">Secreted protein</fullName>
    </recommendedName>
</protein>
<organism evidence="2 3">
    <name type="scientific">Streptomyces gobitricini</name>
    <dbReference type="NCBI Taxonomy" id="68211"/>
    <lineage>
        <taxon>Bacteria</taxon>
        <taxon>Bacillati</taxon>
        <taxon>Actinomycetota</taxon>
        <taxon>Actinomycetes</taxon>
        <taxon>Kitasatosporales</taxon>
        <taxon>Streptomycetaceae</taxon>
        <taxon>Streptomyces</taxon>
    </lineage>
</organism>
<comment type="caution">
    <text evidence="2">The sequence shown here is derived from an EMBL/GenBank/DDBJ whole genome shotgun (WGS) entry which is preliminary data.</text>
</comment>
<dbReference type="EMBL" id="BAAASR010000002">
    <property type="protein sequence ID" value="GAA2476851.1"/>
    <property type="molecule type" value="Genomic_DNA"/>
</dbReference>
<dbReference type="Proteomes" id="UP001499942">
    <property type="component" value="Unassembled WGS sequence"/>
</dbReference>
<name>A0ABN3L6J4_9ACTN</name>
<evidence type="ECO:0000256" key="1">
    <source>
        <dbReference type="SAM" id="SignalP"/>
    </source>
</evidence>
<evidence type="ECO:0000313" key="3">
    <source>
        <dbReference type="Proteomes" id="UP001499942"/>
    </source>
</evidence>